<name>A0AC35TXJ5_9BILA</name>
<dbReference type="WBParaSite" id="RSKR_0000571700.1">
    <property type="protein sequence ID" value="RSKR_0000571700.1"/>
    <property type="gene ID" value="RSKR_0000571700"/>
</dbReference>
<protein>
    <submittedName>
        <fullName evidence="2">Galactosylgalactosylxylosylprotein 3-beta-glucuronosyltransferase</fullName>
    </submittedName>
</protein>
<organism evidence="1 2">
    <name type="scientific">Rhabditophanes sp. KR3021</name>
    <dbReference type="NCBI Taxonomy" id="114890"/>
    <lineage>
        <taxon>Eukaryota</taxon>
        <taxon>Metazoa</taxon>
        <taxon>Ecdysozoa</taxon>
        <taxon>Nematoda</taxon>
        <taxon>Chromadorea</taxon>
        <taxon>Rhabditida</taxon>
        <taxon>Tylenchina</taxon>
        <taxon>Panagrolaimomorpha</taxon>
        <taxon>Strongyloidoidea</taxon>
        <taxon>Alloionematidae</taxon>
        <taxon>Rhabditophanes</taxon>
    </lineage>
</organism>
<evidence type="ECO:0000313" key="1">
    <source>
        <dbReference type="Proteomes" id="UP000095286"/>
    </source>
</evidence>
<accession>A0AC35TXJ5</accession>
<sequence length="266" mass="30329">MINVRPRPSNDESAPPENVQIIVITPTYKRYTRIADMTRMANTLSHFPNLHWLVVEDGNVTSKLVESLLQRTALPYTYLLHQTKTGYPKRGWYQRDMALTYLRENYQQISKGYSHSVVYFGDDDNSYDLRLFSDYIVNVKKVGIWAVGLVGGAPFESPKVENNSVVGWHVKWNPKRKFATDMAGFAFSLQSVLDHPKALFGTSCKAGGGAPEPCILDYLGFSQQDLEPFGFDKPPNVPREIYVYHTKTVKPSTFPPYELYGYEIEL</sequence>
<proteinExistence type="predicted"/>
<evidence type="ECO:0000313" key="2">
    <source>
        <dbReference type="WBParaSite" id="RSKR_0000571700.1"/>
    </source>
</evidence>
<reference evidence="2" key="1">
    <citation type="submission" date="2016-11" db="UniProtKB">
        <authorList>
            <consortium name="WormBaseParasite"/>
        </authorList>
    </citation>
    <scope>IDENTIFICATION</scope>
    <source>
        <strain evidence="2">KR3021</strain>
    </source>
</reference>
<dbReference type="Proteomes" id="UP000095286">
    <property type="component" value="Unplaced"/>
</dbReference>